<keyword evidence="1 4" id="KW-0973">c-di-GMP</keyword>
<dbReference type="EMBL" id="QNRQ01000001">
    <property type="protein sequence ID" value="RBP43354.1"/>
    <property type="molecule type" value="Genomic_DNA"/>
</dbReference>
<proteinExistence type="inferred from homology"/>
<dbReference type="RefSeq" id="WP_113931634.1">
    <property type="nucleotide sequence ID" value="NZ_JACCEU010000001.1"/>
</dbReference>
<dbReference type="InterPro" id="IPR012349">
    <property type="entry name" value="Split_barrel_FMN-bd"/>
</dbReference>
<evidence type="ECO:0000256" key="3">
    <source>
        <dbReference type="ARBA" id="ARBA00023143"/>
    </source>
</evidence>
<evidence type="ECO:0000313" key="8">
    <source>
        <dbReference type="Proteomes" id="UP000253628"/>
    </source>
</evidence>
<dbReference type="Gene3D" id="2.40.10.220">
    <property type="entry name" value="predicted glycosyltransferase like domains"/>
    <property type="match status" value="1"/>
</dbReference>
<evidence type="ECO:0000256" key="2">
    <source>
        <dbReference type="ARBA" id="ARBA00022741"/>
    </source>
</evidence>
<comment type="similarity">
    <text evidence="4">Belongs to the YcgR family.</text>
</comment>
<keyword evidence="8" id="KW-1185">Reference proteome</keyword>
<dbReference type="GO" id="GO:0009425">
    <property type="term" value="C:bacterial-type flagellum basal body"/>
    <property type="evidence" value="ECO:0007669"/>
    <property type="project" value="UniProtKB-SubCell"/>
</dbReference>
<dbReference type="Pfam" id="PF07317">
    <property type="entry name" value="PilZN"/>
    <property type="match status" value="1"/>
</dbReference>
<dbReference type="Pfam" id="PF07238">
    <property type="entry name" value="PilZ"/>
    <property type="match status" value="1"/>
</dbReference>
<evidence type="ECO:0000259" key="6">
    <source>
        <dbReference type="Pfam" id="PF07317"/>
    </source>
</evidence>
<comment type="caution">
    <text evidence="7">The sequence shown here is derived from an EMBL/GenBank/DDBJ whole genome shotgun (WGS) entry which is preliminary data.</text>
</comment>
<keyword evidence="3 4" id="KW-0975">Bacterial flagellum</keyword>
<evidence type="ECO:0000256" key="1">
    <source>
        <dbReference type="ARBA" id="ARBA00022636"/>
    </source>
</evidence>
<gene>
    <name evidence="4" type="primary">ycgR</name>
    <name evidence="7" type="ORF">DFR37_101485</name>
</gene>
<comment type="subunit">
    <text evidence="4">Monomer. Interacts with the flagellar basal bodies.</text>
</comment>
<dbReference type="Gene3D" id="2.30.110.10">
    <property type="entry name" value="Electron Transport, Fmn-binding Protein, Chain A"/>
    <property type="match status" value="1"/>
</dbReference>
<dbReference type="InterPro" id="IPR023787">
    <property type="entry name" value="T3SS_YcgR"/>
</dbReference>
<dbReference type="AlphaFoldDB" id="A0A366HKG3"/>
<feature type="domain" description="Type III secretion system flagellar brake protein YcgR PilZN" evidence="6">
    <location>
        <begin position="16"/>
        <end position="120"/>
    </location>
</feature>
<keyword evidence="7" id="KW-0969">Cilium</keyword>
<dbReference type="GO" id="GO:0035438">
    <property type="term" value="F:cyclic-di-GMP binding"/>
    <property type="evidence" value="ECO:0007669"/>
    <property type="project" value="UniProtKB-UniRule"/>
</dbReference>
<organism evidence="7 8">
    <name type="scientific">Eoetvoesiella caeni</name>
    <dbReference type="NCBI Taxonomy" id="645616"/>
    <lineage>
        <taxon>Bacteria</taxon>
        <taxon>Pseudomonadati</taxon>
        <taxon>Pseudomonadota</taxon>
        <taxon>Betaproteobacteria</taxon>
        <taxon>Burkholderiales</taxon>
        <taxon>Alcaligenaceae</taxon>
        <taxon>Eoetvoesiella</taxon>
    </lineage>
</organism>
<comment type="function">
    <text evidence="4">Acts as a flagellar brake, regulating swimming and swarming in a bis-(3'-5') cyclic diguanylic acid (c-di-GMP)-dependent manner. Binds 1 c-di-GMP dimer per subunit. Increasing levels of c-di-GMP lead to decreased motility.</text>
</comment>
<keyword evidence="7" id="KW-0282">Flagellum</keyword>
<keyword evidence="2 4" id="KW-0547">Nucleotide-binding</keyword>
<evidence type="ECO:0000313" key="7">
    <source>
        <dbReference type="EMBL" id="RBP43354.1"/>
    </source>
</evidence>
<comment type="subcellular location">
    <subcellularLocation>
        <location evidence="4">Bacterial flagellum basal body</location>
    </subcellularLocation>
</comment>
<dbReference type="InterPro" id="IPR009875">
    <property type="entry name" value="PilZ_domain"/>
</dbReference>
<sequence>MHTASPPAEDEVDPHAVTSPLEILSILRAIEKNKTLIRMHASRPNSTIVTTLLEIRTEDRTIVLDCAPQEDINQRLIAADSVTCEASLDSVNIRFHVAQIQSCTHDNRPALYCGLPAQLSRIQRRDAYRISTPIANPVQCKLIHNETPITLTLDDISTSGLGAFDDDQKLDLTLGRLYPDCSVDLPGVGQIIVSLRVAYSEQRTTANGKVRQRIGFSFENPGRATEMTVQRYVSKLERDLIAKKKGFA</sequence>
<accession>A0A366HKG3</accession>
<evidence type="ECO:0000259" key="5">
    <source>
        <dbReference type="Pfam" id="PF07238"/>
    </source>
</evidence>
<name>A0A366HKG3_9BURK</name>
<dbReference type="Proteomes" id="UP000253628">
    <property type="component" value="Unassembled WGS sequence"/>
</dbReference>
<evidence type="ECO:0000256" key="4">
    <source>
        <dbReference type="HAMAP-Rule" id="MF_01457"/>
    </source>
</evidence>
<dbReference type="GO" id="GO:0071973">
    <property type="term" value="P:bacterial-type flagellum-dependent cell motility"/>
    <property type="evidence" value="ECO:0007669"/>
    <property type="project" value="UniProtKB-UniRule"/>
</dbReference>
<feature type="domain" description="PilZ" evidence="5">
    <location>
        <begin position="123"/>
        <end position="233"/>
    </location>
</feature>
<dbReference type="HAMAP" id="MF_01457">
    <property type="entry name" value="YcgR"/>
    <property type="match status" value="1"/>
</dbReference>
<keyword evidence="7" id="KW-0966">Cell projection</keyword>
<dbReference type="InterPro" id="IPR009926">
    <property type="entry name" value="T3SS_YcgR_PilZN"/>
</dbReference>
<reference evidence="7 8" key="1">
    <citation type="submission" date="2018-06" db="EMBL/GenBank/DDBJ databases">
        <title>Genomic Encyclopedia of Type Strains, Phase IV (KMG-IV): sequencing the most valuable type-strain genomes for metagenomic binning, comparative biology and taxonomic classification.</title>
        <authorList>
            <person name="Goeker M."/>
        </authorList>
    </citation>
    <scope>NUCLEOTIDE SEQUENCE [LARGE SCALE GENOMIC DNA]</scope>
    <source>
        <strain evidence="7 8">DSM 25520</strain>
    </source>
</reference>
<dbReference type="OrthoDB" id="5572581at2"/>
<protein>
    <recommendedName>
        <fullName evidence="4">Flagellar brake protein YcgR</fullName>
    </recommendedName>
    <alternativeName>
        <fullName evidence="4">Cyclic di-GMP binding protein YcgR</fullName>
    </alternativeName>
</protein>
<dbReference type="GO" id="GO:0071945">
    <property type="term" value="P:regulation of bacterial-type flagellum-dependent cell motility by regulation of motor speed"/>
    <property type="evidence" value="ECO:0007669"/>
    <property type="project" value="UniProtKB-UniRule"/>
</dbReference>